<reference evidence="7" key="1">
    <citation type="submission" date="2025-08" db="UniProtKB">
        <authorList>
            <consortium name="Ensembl"/>
        </authorList>
    </citation>
    <scope>IDENTIFICATION</scope>
</reference>
<dbReference type="InterPro" id="IPR051284">
    <property type="entry name" value="ZnF_MYMT-QRICH1"/>
</dbReference>
<evidence type="ECO:0000259" key="5">
    <source>
        <dbReference type="Pfam" id="PF12012"/>
    </source>
</evidence>
<organism evidence="7 8">
    <name type="scientific">Chelydra serpentina</name>
    <name type="common">Snapping turtle</name>
    <name type="synonym">Testudo serpentina</name>
    <dbReference type="NCBI Taxonomy" id="8475"/>
    <lineage>
        <taxon>Eukaryota</taxon>
        <taxon>Metazoa</taxon>
        <taxon>Chordata</taxon>
        <taxon>Craniata</taxon>
        <taxon>Vertebrata</taxon>
        <taxon>Euteleostomi</taxon>
        <taxon>Archelosauria</taxon>
        <taxon>Testudinata</taxon>
        <taxon>Testudines</taxon>
        <taxon>Cryptodira</taxon>
        <taxon>Durocryptodira</taxon>
        <taxon>Americhelydia</taxon>
        <taxon>Chelydroidea</taxon>
        <taxon>Chelydridae</taxon>
        <taxon>Chelydra</taxon>
    </lineage>
</organism>
<accession>A0A8C3SAH5</accession>
<reference evidence="7" key="2">
    <citation type="submission" date="2025-09" db="UniProtKB">
        <authorList>
            <consortium name="Ensembl"/>
        </authorList>
    </citation>
    <scope>IDENTIFICATION</scope>
</reference>
<evidence type="ECO:0000313" key="8">
    <source>
        <dbReference type="Proteomes" id="UP000694403"/>
    </source>
</evidence>
<sequence length="687" mass="78337">MHHSIQYEDHQSMKAHSIPQHHMKVFLDSLNSQGPEEVQQFVRSPISVYQQGNHYIYMGSTDVAGPLLELVHPVTSPLQHQALSYCGPLEQQHIQVYHTPSQQGHQIEMQQNHLVKQIQLQIEAQPSPEGQFNTSASERERRRSCISQPMKKRKIDVPVEENYSNSQSSLQNIPITVLTMPSHTQQQAYNSLQQELLTVDSNQLYGLAPATATNGHLPDVESWAVCPTHAMCPEAQNMVNTPVYRDAYGGIQIGEMAMNMTSIKLEESKDNIQAVSEARKSIQESPIPSTPCFPVQGVNKNGNMHLPLAVQSGKRMYQSAEYWDEQQLQVSTNMKLYSPPPPPILPYNGFRQDAPGGWSCACMQLHGPMLILNPSCNEQTDLHLPYKLKPEEGANFWKNWAQIKNEDVWKDAGKNPQEFGRRKPMTFREDVLSVPIAELNYGLCLMTKEARTEDGFSYEADMLYYLFLCIQKYMFDNDRIDNIFADLYYVKFLERLHGVMKGWCPRVSPSGYVLFSCIMEEMLWDCKQLGAHSPATLLFTLMYFNTKYFILKTVEQHAQLAFSKILKQTRKNTGIGKDKCSIVRFLRLYGQILGGRKDETYVEQPENPDNPLQCPIKLYDFYCFKCPQGVKGPSDAFYLVPEPVVAPNSPIWYSAQPVKVDVMEQMLTRILMVKEVQEAHAKIHISA</sequence>
<dbReference type="PANTHER" id="PTHR45736:SF11">
    <property type="entry name" value="GLUTAMINE-RICH PROTEIN 1-LIKE"/>
    <property type="match status" value="1"/>
</dbReference>
<dbReference type="InterPro" id="IPR021893">
    <property type="entry name" value="ZMYM2-like_C"/>
</dbReference>
<dbReference type="Pfam" id="PF12012">
    <property type="entry name" value="DUF3504"/>
    <property type="match status" value="1"/>
</dbReference>
<dbReference type="Ensembl" id="ENSCSRT00000011187.1">
    <property type="protein sequence ID" value="ENSCSRP00000010787.1"/>
    <property type="gene ID" value="ENSCSRG00000007771.1"/>
</dbReference>
<dbReference type="AlphaFoldDB" id="A0A8C3SAH5"/>
<feature type="domain" description="ZMYM2-like/QRICH1 C-terminal" evidence="5">
    <location>
        <begin position="514"/>
        <end position="672"/>
    </location>
</feature>
<dbReference type="PANTHER" id="PTHR45736">
    <property type="entry name" value="ZINC FINGER MYM-TYPE PROTEIN"/>
    <property type="match status" value="1"/>
</dbReference>
<dbReference type="InterPro" id="IPR057926">
    <property type="entry name" value="QRICH1_dom"/>
</dbReference>
<feature type="domain" description="QRICH1-like" evidence="6">
    <location>
        <begin position="387"/>
        <end position="503"/>
    </location>
</feature>
<evidence type="ECO:0000256" key="1">
    <source>
        <dbReference type="ARBA" id="ARBA00022499"/>
    </source>
</evidence>
<keyword evidence="8" id="KW-1185">Reference proteome</keyword>
<evidence type="ECO:0000313" key="7">
    <source>
        <dbReference type="Ensembl" id="ENSCSRP00000010787.1"/>
    </source>
</evidence>
<evidence type="ECO:0000256" key="3">
    <source>
        <dbReference type="ARBA" id="ARBA00022843"/>
    </source>
</evidence>
<keyword evidence="1" id="KW-1017">Isopeptide bond</keyword>
<evidence type="ECO:0008006" key="9">
    <source>
        <dbReference type="Google" id="ProtNLM"/>
    </source>
</evidence>
<feature type="compositionally biased region" description="Polar residues" evidence="4">
    <location>
        <begin position="125"/>
        <end position="136"/>
    </location>
</feature>
<evidence type="ECO:0000256" key="4">
    <source>
        <dbReference type="SAM" id="MobiDB-lite"/>
    </source>
</evidence>
<keyword evidence="2" id="KW-0597">Phosphoprotein</keyword>
<proteinExistence type="predicted"/>
<feature type="region of interest" description="Disordered" evidence="4">
    <location>
        <begin position="125"/>
        <end position="147"/>
    </location>
</feature>
<name>A0A8C3SAH5_CHESE</name>
<keyword evidence="3" id="KW-0832">Ubl conjugation</keyword>
<protein>
    <recommendedName>
        <fullName evidence="9">DUF3504 domain-containing protein</fullName>
    </recommendedName>
</protein>
<evidence type="ECO:0000256" key="2">
    <source>
        <dbReference type="ARBA" id="ARBA00022553"/>
    </source>
</evidence>
<dbReference type="Pfam" id="PF25561">
    <property type="entry name" value="QRICH1"/>
    <property type="match status" value="1"/>
</dbReference>
<dbReference type="Proteomes" id="UP000694403">
    <property type="component" value="Unplaced"/>
</dbReference>
<evidence type="ECO:0000259" key="6">
    <source>
        <dbReference type="Pfam" id="PF25561"/>
    </source>
</evidence>